<evidence type="ECO:0000313" key="2">
    <source>
        <dbReference type="Proteomes" id="UP001341840"/>
    </source>
</evidence>
<name>A0ABU6TJP6_9FABA</name>
<gene>
    <name evidence="1" type="ORF">PIB30_050697</name>
</gene>
<dbReference type="EMBL" id="JASCZI010090972">
    <property type="protein sequence ID" value="MED6148178.1"/>
    <property type="molecule type" value="Genomic_DNA"/>
</dbReference>
<accession>A0ABU6TJP6</accession>
<organism evidence="1 2">
    <name type="scientific">Stylosanthes scabra</name>
    <dbReference type="NCBI Taxonomy" id="79078"/>
    <lineage>
        <taxon>Eukaryota</taxon>
        <taxon>Viridiplantae</taxon>
        <taxon>Streptophyta</taxon>
        <taxon>Embryophyta</taxon>
        <taxon>Tracheophyta</taxon>
        <taxon>Spermatophyta</taxon>
        <taxon>Magnoliopsida</taxon>
        <taxon>eudicotyledons</taxon>
        <taxon>Gunneridae</taxon>
        <taxon>Pentapetalae</taxon>
        <taxon>rosids</taxon>
        <taxon>fabids</taxon>
        <taxon>Fabales</taxon>
        <taxon>Fabaceae</taxon>
        <taxon>Papilionoideae</taxon>
        <taxon>50 kb inversion clade</taxon>
        <taxon>dalbergioids sensu lato</taxon>
        <taxon>Dalbergieae</taxon>
        <taxon>Pterocarpus clade</taxon>
        <taxon>Stylosanthes</taxon>
    </lineage>
</organism>
<protein>
    <submittedName>
        <fullName evidence="1">Uncharacterized protein</fullName>
    </submittedName>
</protein>
<dbReference type="Proteomes" id="UP001341840">
    <property type="component" value="Unassembled WGS sequence"/>
</dbReference>
<comment type="caution">
    <text evidence="1">The sequence shown here is derived from an EMBL/GenBank/DDBJ whole genome shotgun (WGS) entry which is preliminary data.</text>
</comment>
<reference evidence="1 2" key="1">
    <citation type="journal article" date="2023" name="Plants (Basel)">
        <title>Bridging the Gap: Combining Genomics and Transcriptomics Approaches to Understand Stylosanthes scabra, an Orphan Legume from the Brazilian Caatinga.</title>
        <authorList>
            <person name="Ferreira-Neto J.R.C."/>
            <person name="da Silva M.D."/>
            <person name="Binneck E."/>
            <person name="de Melo N.F."/>
            <person name="da Silva R.H."/>
            <person name="de Melo A.L.T.M."/>
            <person name="Pandolfi V."/>
            <person name="Bustamante F.O."/>
            <person name="Brasileiro-Vidal A.C."/>
            <person name="Benko-Iseppon A.M."/>
        </authorList>
    </citation>
    <scope>NUCLEOTIDE SEQUENCE [LARGE SCALE GENOMIC DNA]</scope>
    <source>
        <tissue evidence="1">Leaves</tissue>
    </source>
</reference>
<evidence type="ECO:0000313" key="1">
    <source>
        <dbReference type="EMBL" id="MED6148178.1"/>
    </source>
</evidence>
<proteinExistence type="predicted"/>
<keyword evidence="2" id="KW-1185">Reference proteome</keyword>
<sequence length="84" mass="10018">MANYRWQVGTIYASREEFKDAVAFHAMTDEDTWQLRIIWVRHTCKQVQRLGMLHSKWLGKTFKNKVEHNPKVNIKDLMAKADKK</sequence>